<comment type="similarity">
    <text evidence="1">Belongs to the short-chain dehydrogenases/reductases (SDR) family.</text>
</comment>
<dbReference type="PRINTS" id="PR00081">
    <property type="entry name" value="GDHRDH"/>
</dbReference>
<evidence type="ECO:0000313" key="4">
    <source>
        <dbReference type="EMBL" id="KAJ3131069.1"/>
    </source>
</evidence>
<dbReference type="EMBL" id="JADGJH010000320">
    <property type="protein sequence ID" value="KAJ3131069.1"/>
    <property type="molecule type" value="Genomic_DNA"/>
</dbReference>
<dbReference type="NCBIfam" id="NF005559">
    <property type="entry name" value="PRK07231.1"/>
    <property type="match status" value="1"/>
</dbReference>
<protein>
    <submittedName>
        <fullName evidence="4">Uncharacterized protein</fullName>
    </submittedName>
</protein>
<proteinExistence type="inferred from homology"/>
<reference evidence="4" key="1">
    <citation type="submission" date="2020-05" db="EMBL/GenBank/DDBJ databases">
        <title>Phylogenomic resolution of chytrid fungi.</title>
        <authorList>
            <person name="Stajich J.E."/>
            <person name="Amses K."/>
            <person name="Simmons R."/>
            <person name="Seto K."/>
            <person name="Myers J."/>
            <person name="Bonds A."/>
            <person name="Quandt C.A."/>
            <person name="Barry K."/>
            <person name="Liu P."/>
            <person name="Grigoriev I."/>
            <person name="Longcore J.E."/>
            <person name="James T.Y."/>
        </authorList>
    </citation>
    <scope>NUCLEOTIDE SEQUENCE</scope>
    <source>
        <strain evidence="4">JEL0513</strain>
    </source>
</reference>
<dbReference type="InterPro" id="IPR020904">
    <property type="entry name" value="Sc_DH/Rdtase_CS"/>
</dbReference>
<sequence>MSVTQSHPLVGLGSDLKDKVALVTGASRGIGRAVAIKLASLGATVAINYVNNRTKANETSEEIKKLGSTAILVQGDVSKESDAISIVQETIIAFGHIDILVNNAGIYGSSPIELITTEQYRAITSVNIDGPFFVTRAAVPHIQKNGTIINISSIGSKSMYPNISVYAMTKGALEGFTRALAVELGPKLVRVNCISPGYTDSDLLSGADDVLMKHAVETSFFKRLGTPEDIAEVAAFLAVPRSGAWITGANILANGGASNVGGAFSI</sequence>
<evidence type="ECO:0000256" key="1">
    <source>
        <dbReference type="ARBA" id="ARBA00006484"/>
    </source>
</evidence>
<gene>
    <name evidence="4" type="ORF">HK100_006867</name>
</gene>
<dbReference type="Proteomes" id="UP001211907">
    <property type="component" value="Unassembled WGS sequence"/>
</dbReference>
<dbReference type="InterPro" id="IPR002347">
    <property type="entry name" value="SDR_fam"/>
</dbReference>
<accession>A0AAD5T502</accession>
<keyword evidence="3" id="KW-0560">Oxidoreductase</keyword>
<evidence type="ECO:0000256" key="3">
    <source>
        <dbReference type="ARBA" id="ARBA00023002"/>
    </source>
</evidence>
<dbReference type="Pfam" id="PF13561">
    <property type="entry name" value="adh_short_C2"/>
    <property type="match status" value="1"/>
</dbReference>
<organism evidence="4 5">
    <name type="scientific">Physocladia obscura</name>
    <dbReference type="NCBI Taxonomy" id="109957"/>
    <lineage>
        <taxon>Eukaryota</taxon>
        <taxon>Fungi</taxon>
        <taxon>Fungi incertae sedis</taxon>
        <taxon>Chytridiomycota</taxon>
        <taxon>Chytridiomycota incertae sedis</taxon>
        <taxon>Chytridiomycetes</taxon>
        <taxon>Chytridiales</taxon>
        <taxon>Chytriomycetaceae</taxon>
        <taxon>Physocladia</taxon>
    </lineage>
</organism>
<name>A0AAD5T502_9FUNG</name>
<dbReference type="PANTHER" id="PTHR43639:SF1">
    <property type="entry name" value="SHORT-CHAIN DEHYDROGENASE_REDUCTASE FAMILY PROTEIN"/>
    <property type="match status" value="1"/>
</dbReference>
<dbReference type="AlphaFoldDB" id="A0AAD5T502"/>
<keyword evidence="5" id="KW-1185">Reference proteome</keyword>
<evidence type="ECO:0000256" key="2">
    <source>
        <dbReference type="ARBA" id="ARBA00022857"/>
    </source>
</evidence>
<evidence type="ECO:0000313" key="5">
    <source>
        <dbReference type="Proteomes" id="UP001211907"/>
    </source>
</evidence>
<comment type="caution">
    <text evidence="4">The sequence shown here is derived from an EMBL/GenBank/DDBJ whole genome shotgun (WGS) entry which is preliminary data.</text>
</comment>
<dbReference type="SUPFAM" id="SSF51735">
    <property type="entry name" value="NAD(P)-binding Rossmann-fold domains"/>
    <property type="match status" value="1"/>
</dbReference>
<dbReference type="PANTHER" id="PTHR43639">
    <property type="entry name" value="OXIDOREDUCTASE, SHORT-CHAIN DEHYDROGENASE/REDUCTASE FAMILY (AFU_ORTHOLOGUE AFUA_5G02870)"/>
    <property type="match status" value="1"/>
</dbReference>
<dbReference type="FunFam" id="3.40.50.720:FF:000084">
    <property type="entry name" value="Short-chain dehydrogenase reductase"/>
    <property type="match status" value="1"/>
</dbReference>
<dbReference type="Gene3D" id="3.40.50.720">
    <property type="entry name" value="NAD(P)-binding Rossmann-like Domain"/>
    <property type="match status" value="1"/>
</dbReference>
<dbReference type="InterPro" id="IPR036291">
    <property type="entry name" value="NAD(P)-bd_dom_sf"/>
</dbReference>
<dbReference type="PRINTS" id="PR00080">
    <property type="entry name" value="SDRFAMILY"/>
</dbReference>
<dbReference type="GO" id="GO:0016491">
    <property type="term" value="F:oxidoreductase activity"/>
    <property type="evidence" value="ECO:0007669"/>
    <property type="project" value="UniProtKB-KW"/>
</dbReference>
<keyword evidence="2" id="KW-0521">NADP</keyword>
<dbReference type="PROSITE" id="PS00061">
    <property type="entry name" value="ADH_SHORT"/>
    <property type="match status" value="1"/>
</dbReference>